<evidence type="ECO:0000313" key="3">
    <source>
        <dbReference type="Proteomes" id="UP000663841"/>
    </source>
</evidence>
<dbReference type="AlphaFoldDB" id="A0A8H3BH95"/>
<keyword evidence="1" id="KW-0812">Transmembrane</keyword>
<evidence type="ECO:0000313" key="2">
    <source>
        <dbReference type="EMBL" id="CAE6455887.1"/>
    </source>
</evidence>
<keyword evidence="1" id="KW-0472">Membrane</keyword>
<sequence>MSASQFIPHTSTHYHYPPLPRKTPSGLSYIRRSFFVPEVVPLLGVVTFAVGMGIYFGSGAAQKNDVQWHSHQPWLRSPADRTHWEGRGGVREMLLAAGKQDYVDERDKMLHMHH</sequence>
<evidence type="ECO:0000256" key="1">
    <source>
        <dbReference type="SAM" id="Phobius"/>
    </source>
</evidence>
<comment type="caution">
    <text evidence="2">The sequence shown here is derived from an EMBL/GenBank/DDBJ whole genome shotgun (WGS) entry which is preliminary data.</text>
</comment>
<proteinExistence type="predicted"/>
<keyword evidence="1" id="KW-1133">Transmembrane helix</keyword>
<organism evidence="2 3">
    <name type="scientific">Rhizoctonia solani</name>
    <dbReference type="NCBI Taxonomy" id="456999"/>
    <lineage>
        <taxon>Eukaryota</taxon>
        <taxon>Fungi</taxon>
        <taxon>Dikarya</taxon>
        <taxon>Basidiomycota</taxon>
        <taxon>Agaricomycotina</taxon>
        <taxon>Agaricomycetes</taxon>
        <taxon>Cantharellales</taxon>
        <taxon>Ceratobasidiaceae</taxon>
        <taxon>Rhizoctonia</taxon>
    </lineage>
</organism>
<dbReference type="Proteomes" id="UP000663841">
    <property type="component" value="Unassembled WGS sequence"/>
</dbReference>
<gene>
    <name evidence="2" type="ORF">RDB_LOCUS138852</name>
</gene>
<name>A0A8H3BH95_9AGAM</name>
<protein>
    <submittedName>
        <fullName evidence="2">Uncharacterized protein</fullName>
    </submittedName>
</protein>
<reference evidence="2" key="1">
    <citation type="submission" date="2021-01" db="EMBL/GenBank/DDBJ databases">
        <authorList>
            <person name="Kaushik A."/>
        </authorList>
    </citation>
    <scope>NUCLEOTIDE SEQUENCE</scope>
    <source>
        <strain evidence="2">AG3-T5</strain>
    </source>
</reference>
<dbReference type="EMBL" id="CAJMWW010000182">
    <property type="protein sequence ID" value="CAE6455887.1"/>
    <property type="molecule type" value="Genomic_DNA"/>
</dbReference>
<feature type="transmembrane region" description="Helical" evidence="1">
    <location>
        <begin position="34"/>
        <end position="56"/>
    </location>
</feature>
<accession>A0A8H3BH95</accession>